<accession>A0ABW0T5C0</accession>
<feature type="domain" description="DUF2007" evidence="1">
    <location>
        <begin position="1"/>
        <end position="65"/>
    </location>
</feature>
<evidence type="ECO:0000313" key="3">
    <source>
        <dbReference type="Proteomes" id="UP001596107"/>
    </source>
</evidence>
<protein>
    <submittedName>
        <fullName evidence="2">DUF2007 domain-containing protein</fullName>
    </submittedName>
</protein>
<dbReference type="EMBL" id="JBHSNB010000001">
    <property type="protein sequence ID" value="MFC5584109.1"/>
    <property type="molecule type" value="Genomic_DNA"/>
</dbReference>
<dbReference type="InterPro" id="IPR011322">
    <property type="entry name" value="N-reg_PII-like_a/b"/>
</dbReference>
<keyword evidence="3" id="KW-1185">Reference proteome</keyword>
<sequence>MIELIRTNDPVVISFVESLLRDAGIAFFVADQNMSIMEGSLGILPRRIMIDEDDRAAARQLLKDADIDHEVRFDDENNA</sequence>
<dbReference type="Proteomes" id="UP001596107">
    <property type="component" value="Unassembled WGS sequence"/>
</dbReference>
<organism evidence="2 3">
    <name type="scientific">Nitratireductor kimnyeongensis</name>
    <dbReference type="NCBI Taxonomy" id="430679"/>
    <lineage>
        <taxon>Bacteria</taxon>
        <taxon>Pseudomonadati</taxon>
        <taxon>Pseudomonadota</taxon>
        <taxon>Alphaproteobacteria</taxon>
        <taxon>Hyphomicrobiales</taxon>
        <taxon>Phyllobacteriaceae</taxon>
        <taxon>Nitratireductor</taxon>
    </lineage>
</organism>
<dbReference type="SUPFAM" id="SSF54913">
    <property type="entry name" value="GlnB-like"/>
    <property type="match status" value="1"/>
</dbReference>
<gene>
    <name evidence="2" type="ORF">ACFPOD_03225</name>
</gene>
<evidence type="ECO:0000259" key="1">
    <source>
        <dbReference type="Pfam" id="PF09413"/>
    </source>
</evidence>
<evidence type="ECO:0000313" key="2">
    <source>
        <dbReference type="EMBL" id="MFC5584109.1"/>
    </source>
</evidence>
<dbReference type="RefSeq" id="WP_223020067.1">
    <property type="nucleotide sequence ID" value="NZ_CP078143.1"/>
</dbReference>
<name>A0ABW0T5C0_9HYPH</name>
<dbReference type="Gene3D" id="3.30.70.790">
    <property type="entry name" value="UreE, C-terminal domain"/>
    <property type="match status" value="1"/>
</dbReference>
<dbReference type="InterPro" id="IPR018551">
    <property type="entry name" value="DUF2007"/>
</dbReference>
<comment type="caution">
    <text evidence="2">The sequence shown here is derived from an EMBL/GenBank/DDBJ whole genome shotgun (WGS) entry which is preliminary data.</text>
</comment>
<dbReference type="Pfam" id="PF09413">
    <property type="entry name" value="DUF2007"/>
    <property type="match status" value="1"/>
</dbReference>
<proteinExistence type="predicted"/>
<reference evidence="3" key="1">
    <citation type="journal article" date="2019" name="Int. J. Syst. Evol. Microbiol.">
        <title>The Global Catalogue of Microorganisms (GCM) 10K type strain sequencing project: providing services to taxonomists for standard genome sequencing and annotation.</title>
        <authorList>
            <consortium name="The Broad Institute Genomics Platform"/>
            <consortium name="The Broad Institute Genome Sequencing Center for Infectious Disease"/>
            <person name="Wu L."/>
            <person name="Ma J."/>
        </authorList>
    </citation>
    <scope>NUCLEOTIDE SEQUENCE [LARGE SCALE GENOMIC DNA]</scope>
    <source>
        <strain evidence="3">JCM 3366</strain>
    </source>
</reference>